<dbReference type="EMBL" id="VSSQ01000337">
    <property type="protein sequence ID" value="MPL91712.1"/>
    <property type="molecule type" value="Genomic_DNA"/>
</dbReference>
<reference evidence="1" key="1">
    <citation type="submission" date="2019-08" db="EMBL/GenBank/DDBJ databases">
        <authorList>
            <person name="Kucharzyk K."/>
            <person name="Murdoch R.W."/>
            <person name="Higgins S."/>
            <person name="Loffler F."/>
        </authorList>
    </citation>
    <scope>NUCLEOTIDE SEQUENCE</scope>
</reference>
<dbReference type="PROSITE" id="PS51257">
    <property type="entry name" value="PROKAR_LIPOPROTEIN"/>
    <property type="match status" value="1"/>
</dbReference>
<dbReference type="AlphaFoldDB" id="A0A644VM41"/>
<organism evidence="1">
    <name type="scientific">bioreactor metagenome</name>
    <dbReference type="NCBI Taxonomy" id="1076179"/>
    <lineage>
        <taxon>unclassified sequences</taxon>
        <taxon>metagenomes</taxon>
        <taxon>ecological metagenomes</taxon>
    </lineage>
</organism>
<evidence type="ECO:0000313" key="1">
    <source>
        <dbReference type="EMBL" id="MPL91712.1"/>
    </source>
</evidence>
<comment type="caution">
    <text evidence="1">The sequence shown here is derived from an EMBL/GenBank/DDBJ whole genome shotgun (WGS) entry which is preliminary data.</text>
</comment>
<name>A0A644VM41_9ZZZZ</name>
<sequence length="127" mass="14512">MKKHLLFICILSLFASCLELEENDSVSVSFYVKNTAENSISFSTTIWKFSQINGMYKVTNDYTVNSGDSVLARKATYSSDVIEPNKWFESFVITPVEGIEMNNPNLVENWVKYIRDGSPVYVFTLNQ</sequence>
<gene>
    <name evidence="1" type="ORF">SDC9_37788</name>
</gene>
<protein>
    <submittedName>
        <fullName evidence="1">Uncharacterized protein</fullName>
    </submittedName>
</protein>
<proteinExistence type="predicted"/>
<accession>A0A644VM41</accession>